<proteinExistence type="predicted"/>
<dbReference type="Gene3D" id="3.80.10.10">
    <property type="entry name" value="Ribonuclease Inhibitor"/>
    <property type="match status" value="1"/>
</dbReference>
<organism evidence="4 5">
    <name type="scientific">Parasitella parasitica</name>
    <dbReference type="NCBI Taxonomy" id="35722"/>
    <lineage>
        <taxon>Eukaryota</taxon>
        <taxon>Fungi</taxon>
        <taxon>Fungi incertae sedis</taxon>
        <taxon>Mucoromycota</taxon>
        <taxon>Mucoromycotina</taxon>
        <taxon>Mucoromycetes</taxon>
        <taxon>Mucorales</taxon>
        <taxon>Mucorineae</taxon>
        <taxon>Mucoraceae</taxon>
        <taxon>Parasitella</taxon>
    </lineage>
</organism>
<feature type="region of interest" description="Disordered" evidence="3">
    <location>
        <begin position="517"/>
        <end position="555"/>
    </location>
</feature>
<keyword evidence="5" id="KW-1185">Reference proteome</keyword>
<name>A0A0B7N986_9FUNG</name>
<dbReference type="SUPFAM" id="SSF52058">
    <property type="entry name" value="L domain-like"/>
    <property type="match status" value="1"/>
</dbReference>
<keyword evidence="2" id="KW-0677">Repeat</keyword>
<dbReference type="PANTHER" id="PTHR48051">
    <property type="match status" value="1"/>
</dbReference>
<dbReference type="InterPro" id="IPR001611">
    <property type="entry name" value="Leu-rich_rpt"/>
</dbReference>
<dbReference type="GO" id="GO:0005737">
    <property type="term" value="C:cytoplasm"/>
    <property type="evidence" value="ECO:0007669"/>
    <property type="project" value="TreeGrafter"/>
</dbReference>
<dbReference type="SMART" id="SM00369">
    <property type="entry name" value="LRR_TYP"/>
    <property type="match status" value="5"/>
</dbReference>
<dbReference type="PROSITE" id="PS51450">
    <property type="entry name" value="LRR"/>
    <property type="match status" value="1"/>
</dbReference>
<dbReference type="AlphaFoldDB" id="A0A0B7N986"/>
<sequence length="637" mass="70266">MGQQQSNRAHELLTFGYVNSTRRESGNEGIESDNRERSLPDLVLDNPHLYRLESTCPHCAFKTNYSVMAAEAQSTQLCRCGRQEKSFSLVRSDLANDLNYIDETYYPNIVHYEEKNDDDNDAVLNLPAATSASINAVEDVEDDSIMSDHDDTDTLRNEEGWSRLTLGEITPNSAPKRQLDLSGRSLIKLSSSIGHLDNLTKLDLSGNQMINLPKAIGRLKNLCTLNASKNQLETIPDTITGLVRLKALNLSHNHLITLPKGTGSLPSLLILLLNHNRLSLLPRELSNLDDLITLNVSYNPLKTIPAEISAIKSLRKLTAEGCAFGNEMVHTLAHDPPSLFEICARNMARSNISLPASLRQHHIADYFQQKQACSFCFGPYFESFVTRSRFIERAGRQVIALDYQLCCAHWTDENDRVFAMFSMPYYKQQTHPVAPNIITNSSGASTPMTQQQQPSSMIETDEEDPLLPEQHVQPQESFPTSCSNSEDIHCLPTTAEKKVSTSAITAVPTATITTSISLLSSSPSSSKPTRRPRSASASSLRRAHAATTHRCQLPSSPALLQSQHQDLALPFAALPGRQAQEADHILSRQSAVRRPNAFKHGFAQLGARLSKKSGNHSINNQSNGSASNGTCDRSETV</sequence>
<evidence type="ECO:0000256" key="3">
    <source>
        <dbReference type="SAM" id="MobiDB-lite"/>
    </source>
</evidence>
<evidence type="ECO:0008006" key="6">
    <source>
        <dbReference type="Google" id="ProtNLM"/>
    </source>
</evidence>
<dbReference type="SMART" id="SM00364">
    <property type="entry name" value="LRR_BAC"/>
    <property type="match status" value="4"/>
</dbReference>
<feature type="region of interest" description="Disordered" evidence="3">
    <location>
        <begin position="609"/>
        <end position="637"/>
    </location>
</feature>
<dbReference type="EMBL" id="LN727218">
    <property type="protein sequence ID" value="CEP11940.1"/>
    <property type="molecule type" value="Genomic_DNA"/>
</dbReference>
<dbReference type="Pfam" id="PF13855">
    <property type="entry name" value="LRR_8"/>
    <property type="match status" value="1"/>
</dbReference>
<accession>A0A0B7N986</accession>
<dbReference type="Proteomes" id="UP000054107">
    <property type="component" value="Unassembled WGS sequence"/>
</dbReference>
<feature type="compositionally biased region" description="Polar residues" evidence="3">
    <location>
        <begin position="615"/>
        <end position="631"/>
    </location>
</feature>
<dbReference type="PANTHER" id="PTHR48051:SF46">
    <property type="entry name" value="LEUCINE RICH REPEAT-CONTAINING DOMAIN PROTEIN"/>
    <property type="match status" value="1"/>
</dbReference>
<dbReference type="OrthoDB" id="660555at2759"/>
<feature type="compositionally biased region" description="Low complexity" evidence="3">
    <location>
        <begin position="445"/>
        <end position="457"/>
    </location>
</feature>
<evidence type="ECO:0000313" key="4">
    <source>
        <dbReference type="EMBL" id="CEP11940.1"/>
    </source>
</evidence>
<evidence type="ECO:0000256" key="2">
    <source>
        <dbReference type="ARBA" id="ARBA00022737"/>
    </source>
</evidence>
<feature type="region of interest" description="Disordered" evidence="3">
    <location>
        <begin position="436"/>
        <end position="485"/>
    </location>
</feature>
<protein>
    <recommendedName>
        <fullName evidence="6">L domain-like protein</fullName>
    </recommendedName>
</protein>
<dbReference type="InterPro" id="IPR003591">
    <property type="entry name" value="Leu-rich_rpt_typical-subtyp"/>
</dbReference>
<dbReference type="PRINTS" id="PR00019">
    <property type="entry name" value="LEURICHRPT"/>
</dbReference>
<feature type="compositionally biased region" description="Polar residues" evidence="3">
    <location>
        <begin position="472"/>
        <end position="485"/>
    </location>
</feature>
<gene>
    <name evidence="4" type="primary">PARPA_05847.1 scaffold 20154</name>
</gene>
<dbReference type="InterPro" id="IPR050216">
    <property type="entry name" value="LRR_domain-containing"/>
</dbReference>
<evidence type="ECO:0000313" key="5">
    <source>
        <dbReference type="Proteomes" id="UP000054107"/>
    </source>
</evidence>
<reference evidence="4 5" key="1">
    <citation type="submission" date="2014-09" db="EMBL/GenBank/DDBJ databases">
        <authorList>
            <person name="Ellenberger Sabrina"/>
        </authorList>
    </citation>
    <scope>NUCLEOTIDE SEQUENCE [LARGE SCALE GENOMIC DNA]</scope>
    <source>
        <strain evidence="4 5">CBS 412.66</strain>
    </source>
</reference>
<keyword evidence="1" id="KW-0433">Leucine-rich repeat</keyword>
<dbReference type="STRING" id="35722.A0A0B7N986"/>
<dbReference type="InterPro" id="IPR032675">
    <property type="entry name" value="LRR_dom_sf"/>
</dbReference>
<feature type="compositionally biased region" description="Low complexity" evidence="3">
    <location>
        <begin position="517"/>
        <end position="527"/>
    </location>
</feature>
<feature type="compositionally biased region" description="Low complexity" evidence="3">
    <location>
        <begin position="534"/>
        <end position="548"/>
    </location>
</feature>
<evidence type="ECO:0000256" key="1">
    <source>
        <dbReference type="ARBA" id="ARBA00022614"/>
    </source>
</evidence>